<evidence type="ECO:0000256" key="1">
    <source>
        <dbReference type="SAM" id="Coils"/>
    </source>
</evidence>
<reference evidence="2 3" key="1">
    <citation type="submission" date="2020-06" db="EMBL/GenBank/DDBJ databases">
        <authorList>
            <person name="Li R."/>
            <person name="Bekaert M."/>
        </authorList>
    </citation>
    <scope>NUCLEOTIDE SEQUENCE [LARGE SCALE GENOMIC DNA]</scope>
    <source>
        <strain evidence="3">wild</strain>
    </source>
</reference>
<dbReference type="SUPFAM" id="SSF75011">
    <property type="entry name" value="3-carboxy-cis,cis-mucoante lactonizing enzyme"/>
    <property type="match status" value="1"/>
</dbReference>
<keyword evidence="3" id="KW-1185">Reference proteome</keyword>
<evidence type="ECO:0000313" key="2">
    <source>
        <dbReference type="EMBL" id="CAC5356006.1"/>
    </source>
</evidence>
<dbReference type="EMBL" id="CACVKT020000105">
    <property type="protein sequence ID" value="CAC5356006.1"/>
    <property type="molecule type" value="Genomic_DNA"/>
</dbReference>
<evidence type="ECO:0000313" key="3">
    <source>
        <dbReference type="Proteomes" id="UP000507470"/>
    </source>
</evidence>
<dbReference type="AlphaFoldDB" id="A0A6J7ZV73"/>
<protein>
    <submittedName>
        <fullName evidence="2">Uncharacterized protein</fullName>
    </submittedName>
</protein>
<accession>A0A6J7ZV73</accession>
<feature type="coiled-coil region" evidence="1">
    <location>
        <begin position="28"/>
        <end position="55"/>
    </location>
</feature>
<gene>
    <name evidence="2" type="ORF">MCOR_396</name>
</gene>
<keyword evidence="1" id="KW-0175">Coiled coil</keyword>
<proteinExistence type="predicted"/>
<name>A0A6J7ZV73_MYTCO</name>
<organism evidence="2 3">
    <name type="scientific">Mytilus coruscus</name>
    <name type="common">Sea mussel</name>
    <dbReference type="NCBI Taxonomy" id="42192"/>
    <lineage>
        <taxon>Eukaryota</taxon>
        <taxon>Metazoa</taxon>
        <taxon>Spiralia</taxon>
        <taxon>Lophotrochozoa</taxon>
        <taxon>Mollusca</taxon>
        <taxon>Bivalvia</taxon>
        <taxon>Autobranchia</taxon>
        <taxon>Pteriomorphia</taxon>
        <taxon>Mytilida</taxon>
        <taxon>Mytiloidea</taxon>
        <taxon>Mytilidae</taxon>
        <taxon>Mytilinae</taxon>
        <taxon>Mytilus</taxon>
    </lineage>
</organism>
<sequence length="396" mass="44829">MTTTKRQQMIQNYVDNIPKIDTQKVKALNQLKTFCSELRQQIDRMENSLKEELDLAAIRHKSKLQEQIKRLKEQESSTDEPVKKEADHSKSLKQLSIELSLDRSILNMIKCSGKLLFNESDTSFVPVKEKIKHFKSIEMGSSIFHAVGKFQFQRLNTNVNMPINGTLLPNGNIIFAVPFPPSGQLHIYTQTGEQIKAVHLSSFPHSVIAINPSLVCVSIQYMKYVEFRNVESLEMIRTVELPEAVSGLGRIGENVVLACENTGILIVNTAGETIKTIKAPIKTGYIDTMEENIFYIDTKLGNLFCFNSETGDKCFEVDFKFENSNGIAVLRDKSILISMFRMGKNNISRISADGTKQVKQNEFSSLSWPCAVINNSTMRKLYVVHSNNQVSIYEEK</sequence>
<dbReference type="Proteomes" id="UP000507470">
    <property type="component" value="Unassembled WGS sequence"/>
</dbReference>
<dbReference type="OrthoDB" id="6062180at2759"/>